<reference evidence="3 4" key="1">
    <citation type="journal article" date="2007" name="Nature">
        <title>Evolution of genes and genomes on the Drosophila phylogeny.</title>
        <authorList>
            <consortium name="Drosophila 12 Genomes Consortium"/>
            <person name="Clark A.G."/>
            <person name="Eisen M.B."/>
            <person name="Smith D.R."/>
            <person name="Bergman C.M."/>
            <person name="Oliver B."/>
            <person name="Markow T.A."/>
            <person name="Kaufman T.C."/>
            <person name="Kellis M."/>
            <person name="Gelbart W."/>
            <person name="Iyer V.N."/>
            <person name="Pollard D.A."/>
            <person name="Sackton T.B."/>
            <person name="Larracuente A.M."/>
            <person name="Singh N.D."/>
            <person name="Abad J.P."/>
            <person name="Abt D.N."/>
            <person name="Adryan B."/>
            <person name="Aguade M."/>
            <person name="Akashi H."/>
            <person name="Anderson W.W."/>
            <person name="Aquadro C.F."/>
            <person name="Ardell D.H."/>
            <person name="Arguello R."/>
            <person name="Artieri C.G."/>
            <person name="Barbash D.A."/>
            <person name="Barker D."/>
            <person name="Barsanti P."/>
            <person name="Batterham P."/>
            <person name="Batzoglou S."/>
            <person name="Begun D."/>
            <person name="Bhutkar A."/>
            <person name="Blanco E."/>
            <person name="Bosak S.A."/>
            <person name="Bradley R.K."/>
            <person name="Brand A.D."/>
            <person name="Brent M.R."/>
            <person name="Brooks A.N."/>
            <person name="Brown R.H."/>
            <person name="Butlin R.K."/>
            <person name="Caggese C."/>
            <person name="Calvi B.R."/>
            <person name="Bernardo de Carvalho A."/>
            <person name="Caspi A."/>
            <person name="Castrezana S."/>
            <person name="Celniker S.E."/>
            <person name="Chang J.L."/>
            <person name="Chapple C."/>
            <person name="Chatterji S."/>
            <person name="Chinwalla A."/>
            <person name="Civetta A."/>
            <person name="Clifton S.W."/>
            <person name="Comeron J.M."/>
            <person name="Costello J.C."/>
            <person name="Coyne J.A."/>
            <person name="Daub J."/>
            <person name="David R.G."/>
            <person name="Delcher A.L."/>
            <person name="Delehaunty K."/>
            <person name="Do C.B."/>
            <person name="Ebling H."/>
            <person name="Edwards K."/>
            <person name="Eickbush T."/>
            <person name="Evans J.D."/>
            <person name="Filipski A."/>
            <person name="Findeiss S."/>
            <person name="Freyhult E."/>
            <person name="Fulton L."/>
            <person name="Fulton R."/>
            <person name="Garcia A.C."/>
            <person name="Gardiner A."/>
            <person name="Garfield D.A."/>
            <person name="Garvin B.E."/>
            <person name="Gibson G."/>
            <person name="Gilbert D."/>
            <person name="Gnerre S."/>
            <person name="Godfrey J."/>
            <person name="Good R."/>
            <person name="Gotea V."/>
            <person name="Gravely B."/>
            <person name="Greenberg A.J."/>
            <person name="Griffiths-Jones S."/>
            <person name="Gross S."/>
            <person name="Guigo R."/>
            <person name="Gustafson E.A."/>
            <person name="Haerty W."/>
            <person name="Hahn M.W."/>
            <person name="Halligan D.L."/>
            <person name="Halpern A.L."/>
            <person name="Halter G.M."/>
            <person name="Han M.V."/>
            <person name="Heger A."/>
            <person name="Hillier L."/>
            <person name="Hinrichs A.S."/>
            <person name="Holmes I."/>
            <person name="Hoskins R.A."/>
            <person name="Hubisz M.J."/>
            <person name="Hultmark D."/>
            <person name="Huntley M.A."/>
            <person name="Jaffe D.B."/>
            <person name="Jagadeeshan S."/>
            <person name="Jeck W.R."/>
            <person name="Johnson J."/>
            <person name="Jones C.D."/>
            <person name="Jordan W.C."/>
            <person name="Karpen G.H."/>
            <person name="Kataoka E."/>
            <person name="Keightley P.D."/>
            <person name="Kheradpour P."/>
            <person name="Kirkness E.F."/>
            <person name="Koerich L.B."/>
            <person name="Kristiansen K."/>
            <person name="Kudrna D."/>
            <person name="Kulathinal R.J."/>
            <person name="Kumar S."/>
            <person name="Kwok R."/>
            <person name="Lander E."/>
            <person name="Langley C.H."/>
            <person name="Lapoint R."/>
            <person name="Lazzaro B.P."/>
            <person name="Lee S.J."/>
            <person name="Levesque L."/>
            <person name="Li R."/>
            <person name="Lin C.F."/>
            <person name="Lin M.F."/>
            <person name="Lindblad-Toh K."/>
            <person name="Llopart A."/>
            <person name="Long M."/>
            <person name="Low L."/>
            <person name="Lozovsky E."/>
            <person name="Lu J."/>
            <person name="Luo M."/>
            <person name="Machado C.A."/>
            <person name="Makalowski W."/>
            <person name="Marzo M."/>
            <person name="Matsuda M."/>
            <person name="Matzkin L."/>
            <person name="McAllister B."/>
            <person name="McBride C.S."/>
            <person name="McKernan B."/>
            <person name="McKernan K."/>
            <person name="Mendez-Lago M."/>
            <person name="Minx P."/>
            <person name="Mollenhauer M.U."/>
            <person name="Montooth K."/>
            <person name="Mount S.M."/>
            <person name="Mu X."/>
            <person name="Myers E."/>
            <person name="Negre B."/>
            <person name="Newfeld S."/>
            <person name="Nielsen R."/>
            <person name="Noor M.A."/>
            <person name="O'Grady P."/>
            <person name="Pachter L."/>
            <person name="Papaceit M."/>
            <person name="Parisi M.J."/>
            <person name="Parisi M."/>
            <person name="Parts L."/>
            <person name="Pedersen J.S."/>
            <person name="Pesole G."/>
            <person name="Phillippy A.M."/>
            <person name="Ponting C.P."/>
            <person name="Pop M."/>
            <person name="Porcelli D."/>
            <person name="Powell J.R."/>
            <person name="Prohaska S."/>
            <person name="Pruitt K."/>
            <person name="Puig M."/>
            <person name="Quesneville H."/>
            <person name="Ram K.R."/>
            <person name="Rand D."/>
            <person name="Rasmussen M.D."/>
            <person name="Reed L.K."/>
            <person name="Reenan R."/>
            <person name="Reily A."/>
            <person name="Remington K.A."/>
            <person name="Rieger T.T."/>
            <person name="Ritchie M.G."/>
            <person name="Robin C."/>
            <person name="Rogers Y.H."/>
            <person name="Rohde C."/>
            <person name="Rozas J."/>
            <person name="Rubenfield M.J."/>
            <person name="Ruiz A."/>
            <person name="Russo S."/>
            <person name="Salzberg S.L."/>
            <person name="Sanchez-Gracia A."/>
            <person name="Saranga D.J."/>
            <person name="Sato H."/>
            <person name="Schaeffer S.W."/>
            <person name="Schatz M.C."/>
            <person name="Schlenke T."/>
            <person name="Schwartz R."/>
            <person name="Segarra C."/>
            <person name="Singh R.S."/>
            <person name="Sirot L."/>
            <person name="Sirota M."/>
            <person name="Sisneros N.B."/>
            <person name="Smith C.D."/>
            <person name="Smith T.F."/>
            <person name="Spieth J."/>
            <person name="Stage D.E."/>
            <person name="Stark A."/>
            <person name="Stephan W."/>
            <person name="Strausberg R.L."/>
            <person name="Strempel S."/>
            <person name="Sturgill D."/>
            <person name="Sutton G."/>
            <person name="Sutton G.G."/>
            <person name="Tao W."/>
            <person name="Teichmann S."/>
            <person name="Tobari Y.N."/>
            <person name="Tomimura Y."/>
            <person name="Tsolas J.M."/>
            <person name="Valente V.L."/>
            <person name="Venter E."/>
            <person name="Venter J.C."/>
            <person name="Vicario S."/>
            <person name="Vieira F.G."/>
            <person name="Vilella A.J."/>
            <person name="Villasante A."/>
            <person name="Walenz B."/>
            <person name="Wang J."/>
            <person name="Wasserman M."/>
            <person name="Watts T."/>
            <person name="Wilson D."/>
            <person name="Wilson R.K."/>
            <person name="Wing R.A."/>
            <person name="Wolfner M.F."/>
            <person name="Wong A."/>
            <person name="Wong G.K."/>
            <person name="Wu C.I."/>
            <person name="Wu G."/>
            <person name="Yamamoto D."/>
            <person name="Yang H.P."/>
            <person name="Yang S.P."/>
            <person name="Yorke J.A."/>
            <person name="Yoshida K."/>
            <person name="Zdobnov E."/>
            <person name="Zhang P."/>
            <person name="Zhang Y."/>
            <person name="Zimin A.V."/>
            <person name="Baldwin J."/>
            <person name="Abdouelleil A."/>
            <person name="Abdulkadir J."/>
            <person name="Abebe A."/>
            <person name="Abera B."/>
            <person name="Abreu J."/>
            <person name="Acer S.C."/>
            <person name="Aftuck L."/>
            <person name="Alexander A."/>
            <person name="An P."/>
            <person name="Anderson E."/>
            <person name="Anderson S."/>
            <person name="Arachi H."/>
            <person name="Azer M."/>
            <person name="Bachantsang P."/>
            <person name="Barry A."/>
            <person name="Bayul T."/>
            <person name="Berlin A."/>
            <person name="Bessette D."/>
            <person name="Bloom T."/>
            <person name="Blye J."/>
            <person name="Boguslavskiy L."/>
            <person name="Bonnet C."/>
            <person name="Boukhgalter B."/>
            <person name="Bourzgui I."/>
            <person name="Brown A."/>
            <person name="Cahill P."/>
            <person name="Channer S."/>
            <person name="Cheshatsang Y."/>
            <person name="Chuda L."/>
            <person name="Citroen M."/>
            <person name="Collymore A."/>
            <person name="Cooke P."/>
            <person name="Costello M."/>
            <person name="D'Aco K."/>
            <person name="Daza R."/>
            <person name="De Haan G."/>
            <person name="DeGray S."/>
            <person name="DeMaso C."/>
            <person name="Dhargay N."/>
            <person name="Dooley K."/>
            <person name="Dooley E."/>
            <person name="Doricent M."/>
            <person name="Dorje P."/>
            <person name="Dorjee K."/>
            <person name="Dupes A."/>
            <person name="Elong R."/>
            <person name="Falk J."/>
            <person name="Farina A."/>
            <person name="Faro S."/>
            <person name="Ferguson D."/>
            <person name="Fisher S."/>
            <person name="Foley C.D."/>
            <person name="Franke A."/>
            <person name="Friedrich D."/>
            <person name="Gadbois L."/>
            <person name="Gearin G."/>
            <person name="Gearin C.R."/>
            <person name="Giannoukos G."/>
            <person name="Goode T."/>
            <person name="Graham J."/>
            <person name="Grandbois E."/>
            <person name="Grewal S."/>
            <person name="Gyaltsen K."/>
            <person name="Hafez N."/>
            <person name="Hagos B."/>
            <person name="Hall J."/>
            <person name="Henson C."/>
            <person name="Hollinger A."/>
            <person name="Honan T."/>
            <person name="Huard M.D."/>
            <person name="Hughes L."/>
            <person name="Hurhula B."/>
            <person name="Husby M.E."/>
            <person name="Kamat A."/>
            <person name="Kanga B."/>
            <person name="Kashin S."/>
            <person name="Khazanovich D."/>
            <person name="Kisner P."/>
            <person name="Lance K."/>
            <person name="Lara M."/>
            <person name="Lee W."/>
            <person name="Lennon N."/>
            <person name="Letendre F."/>
            <person name="LeVine R."/>
            <person name="Lipovsky A."/>
            <person name="Liu X."/>
            <person name="Liu J."/>
            <person name="Liu S."/>
            <person name="Lokyitsang T."/>
            <person name="Lokyitsang Y."/>
            <person name="Lubonja R."/>
            <person name="Lui A."/>
            <person name="MacDonald P."/>
            <person name="Magnisalis V."/>
            <person name="Maru K."/>
            <person name="Matthews C."/>
            <person name="McCusker W."/>
            <person name="McDonough S."/>
            <person name="Mehta T."/>
            <person name="Meldrim J."/>
            <person name="Meneus L."/>
            <person name="Mihai O."/>
            <person name="Mihalev A."/>
            <person name="Mihova T."/>
            <person name="Mittelman R."/>
            <person name="Mlenga V."/>
            <person name="Montmayeur A."/>
            <person name="Mulrain L."/>
            <person name="Navidi A."/>
            <person name="Naylor J."/>
            <person name="Negash T."/>
            <person name="Nguyen T."/>
            <person name="Nguyen N."/>
            <person name="Nicol R."/>
            <person name="Norbu C."/>
            <person name="Norbu N."/>
            <person name="Novod N."/>
            <person name="O'Neill B."/>
            <person name="Osman S."/>
            <person name="Markiewicz E."/>
            <person name="Oyono O.L."/>
            <person name="Patti C."/>
            <person name="Phunkhang P."/>
            <person name="Pierre F."/>
            <person name="Priest M."/>
            <person name="Raghuraman S."/>
            <person name="Rege F."/>
            <person name="Reyes R."/>
            <person name="Rise C."/>
            <person name="Rogov P."/>
            <person name="Ross K."/>
            <person name="Ryan E."/>
            <person name="Settipalli S."/>
            <person name="Shea T."/>
            <person name="Sherpa N."/>
            <person name="Shi L."/>
            <person name="Shih D."/>
            <person name="Sparrow T."/>
            <person name="Spaulding J."/>
            <person name="Stalker J."/>
            <person name="Stange-Thomann N."/>
            <person name="Stavropoulos S."/>
            <person name="Stone C."/>
            <person name="Strader C."/>
            <person name="Tesfaye S."/>
            <person name="Thomson T."/>
            <person name="Thoulutsang Y."/>
            <person name="Thoulutsang D."/>
            <person name="Topham K."/>
            <person name="Topping I."/>
            <person name="Tsamla T."/>
            <person name="Vassiliev H."/>
            <person name="Vo A."/>
            <person name="Wangchuk T."/>
            <person name="Wangdi T."/>
            <person name="Weiand M."/>
            <person name="Wilkinson J."/>
            <person name="Wilson A."/>
            <person name="Yadav S."/>
            <person name="Young G."/>
            <person name="Yu Q."/>
            <person name="Zembek L."/>
            <person name="Zhong D."/>
            <person name="Zimmer A."/>
            <person name="Zwirko Z."/>
            <person name="Jaffe D.B."/>
            <person name="Alvarez P."/>
            <person name="Brockman W."/>
            <person name="Butler J."/>
            <person name="Chin C."/>
            <person name="Gnerre S."/>
            <person name="Grabherr M."/>
            <person name="Kleber M."/>
            <person name="Mauceli E."/>
            <person name="MacCallum I."/>
        </authorList>
    </citation>
    <scope>NUCLEOTIDE SEQUENCE [LARGE SCALE GENOMIC DNA]</scope>
    <source>
        <strain evidence="4">Tai18E2 / Tucson 14021-0261.01</strain>
    </source>
</reference>
<dbReference type="Proteomes" id="UP000002282">
    <property type="component" value="Chromosome 2L"/>
</dbReference>
<name>B4NYI0_DROYA</name>
<dbReference type="EMBL" id="CM000157">
    <property type="protein sequence ID" value="EDW87613.1"/>
    <property type="molecule type" value="Genomic_DNA"/>
</dbReference>
<dbReference type="InterPro" id="IPR016187">
    <property type="entry name" value="CTDL_fold"/>
</dbReference>
<dbReference type="PANTHER" id="PTHR22803">
    <property type="entry name" value="MANNOSE, PHOSPHOLIPASE, LECTIN RECEPTOR RELATED"/>
    <property type="match status" value="1"/>
</dbReference>
<dbReference type="Gene3D" id="3.10.100.10">
    <property type="entry name" value="Mannose-Binding Protein A, subunit A"/>
    <property type="match status" value="1"/>
</dbReference>
<evidence type="ECO:0000313" key="3">
    <source>
        <dbReference type="EMBL" id="EDW87613.1"/>
    </source>
</evidence>
<dbReference type="InterPro" id="IPR050111">
    <property type="entry name" value="C-type_lectin/snaclec_domain"/>
</dbReference>
<dbReference type="GO" id="GO:0042806">
    <property type="term" value="F:fucose binding"/>
    <property type="evidence" value="ECO:0007669"/>
    <property type="project" value="EnsemblMetazoa"/>
</dbReference>
<dbReference type="SMR" id="B4NYI0"/>
<protein>
    <recommendedName>
        <fullName evidence="2">C-type lectin domain-containing protein</fullName>
    </recommendedName>
</protein>
<dbReference type="GO" id="GO:0005537">
    <property type="term" value="F:D-mannose binding"/>
    <property type="evidence" value="ECO:0007669"/>
    <property type="project" value="EnsemblMetazoa"/>
</dbReference>
<dbReference type="AlphaFoldDB" id="B4NYI0"/>
<dbReference type="KEGG" id="dya:Dyak_GE18275"/>
<sequence length="358" mass="41675">MFKLKHFIVYLIIACNLWESGTESTGNTRSVCLLQDPPNQCGEFCLLVLQPLLDHIAKHQEQWNTTEALRLNDTQFKLDRIQTQLAAQTLSLEDSAKKVPRDIKERLERLENLQTTLQETLKKMPAELDERLTRMENQQKSIGGQLANQINLTRGHQGQLESLKNAVPINLEVRLAQIEEQQKLFTETLKKIPEDFEQRLERLEQHQKDELTKMATQQTAIQDTLSKIYIKIFWPEFERIGTRLFYINNNDAHDWNSAVEYCRKKGGYIAAIKDKEELDAISLKLEVKNYWLGINDQEDMHSYVSKASGKKITFFNWSKGEPNHGNSDERCVELFRNKMNDDPCSKKKYVICQTDNEV</sequence>
<accession>B4NYI0</accession>
<dbReference type="SMART" id="SM00034">
    <property type="entry name" value="CLECT"/>
    <property type="match status" value="1"/>
</dbReference>
<feature type="signal peptide" evidence="1">
    <location>
        <begin position="1"/>
        <end position="24"/>
    </location>
</feature>
<dbReference type="InterPro" id="IPR001304">
    <property type="entry name" value="C-type_lectin-like"/>
</dbReference>
<keyword evidence="1" id="KW-0732">Signal</keyword>
<dbReference type="OMA" id="WPKFERI"/>
<dbReference type="Pfam" id="PF00059">
    <property type="entry name" value="Lectin_C"/>
    <property type="match status" value="1"/>
</dbReference>
<dbReference type="OrthoDB" id="7867330at2759"/>
<gene>
    <name evidence="3" type="primary">Dyak\GE18275</name>
    <name evidence="3" type="synonym">dyak_GLEANR_2067</name>
    <name evidence="3" type="synonym">GE18275</name>
    <name evidence="3" type="ORF">Dyak_GE18275</name>
</gene>
<dbReference type="GO" id="GO:0140081">
    <property type="term" value="F:glycosylated region protein binding"/>
    <property type="evidence" value="ECO:0007669"/>
    <property type="project" value="EnsemblMetazoa"/>
</dbReference>
<evidence type="ECO:0000256" key="1">
    <source>
        <dbReference type="SAM" id="SignalP"/>
    </source>
</evidence>
<organism evidence="3 4">
    <name type="scientific">Drosophila yakuba</name>
    <name type="common">Fruit fly</name>
    <dbReference type="NCBI Taxonomy" id="7245"/>
    <lineage>
        <taxon>Eukaryota</taxon>
        <taxon>Metazoa</taxon>
        <taxon>Ecdysozoa</taxon>
        <taxon>Arthropoda</taxon>
        <taxon>Hexapoda</taxon>
        <taxon>Insecta</taxon>
        <taxon>Pterygota</taxon>
        <taxon>Neoptera</taxon>
        <taxon>Endopterygota</taxon>
        <taxon>Diptera</taxon>
        <taxon>Brachycera</taxon>
        <taxon>Muscomorpha</taxon>
        <taxon>Ephydroidea</taxon>
        <taxon>Drosophilidae</taxon>
        <taxon>Drosophila</taxon>
        <taxon>Sophophora</taxon>
    </lineage>
</organism>
<dbReference type="PROSITE" id="PS50041">
    <property type="entry name" value="C_TYPE_LECTIN_2"/>
    <property type="match status" value="1"/>
</dbReference>
<dbReference type="CDD" id="cd00037">
    <property type="entry name" value="CLECT"/>
    <property type="match status" value="1"/>
</dbReference>
<dbReference type="InterPro" id="IPR016186">
    <property type="entry name" value="C-type_lectin-like/link_sf"/>
</dbReference>
<evidence type="ECO:0000313" key="4">
    <source>
        <dbReference type="Proteomes" id="UP000002282"/>
    </source>
</evidence>
<feature type="chain" id="PRO_5002817800" description="C-type lectin domain-containing protein" evidence="1">
    <location>
        <begin position="25"/>
        <end position="358"/>
    </location>
</feature>
<dbReference type="eggNOG" id="KOG4297">
    <property type="taxonomic scope" value="Eukaryota"/>
</dbReference>
<evidence type="ECO:0000259" key="2">
    <source>
        <dbReference type="PROSITE" id="PS50041"/>
    </source>
</evidence>
<dbReference type="SUPFAM" id="SSF56436">
    <property type="entry name" value="C-type lectin-like"/>
    <property type="match status" value="1"/>
</dbReference>
<keyword evidence="4" id="KW-1185">Reference proteome</keyword>
<reference evidence="3 4" key="2">
    <citation type="journal article" date="2007" name="PLoS Biol.">
        <title>Principles of genome evolution in the Drosophila melanogaster species group.</title>
        <authorList>
            <person name="Ranz J.M."/>
            <person name="Maurin D."/>
            <person name="Chan Y.S."/>
            <person name="von Grotthuss M."/>
            <person name="Hillier L.W."/>
            <person name="Roote J."/>
            <person name="Ashburner M."/>
            <person name="Bergman C.M."/>
        </authorList>
    </citation>
    <scope>NUCLEOTIDE SEQUENCE [LARGE SCALE GENOMIC DNA]</scope>
    <source>
        <strain evidence="4">Tai18E2 / Tucson 14021-0261.01</strain>
    </source>
</reference>
<dbReference type="HOGENOM" id="CLU_669513_0_0_1"/>
<dbReference type="PhylomeDB" id="B4NYI0"/>
<proteinExistence type="predicted"/>
<feature type="domain" description="C-type lectin" evidence="2">
    <location>
        <begin position="240"/>
        <end position="353"/>
    </location>
</feature>